<dbReference type="CDD" id="cd00096">
    <property type="entry name" value="Ig"/>
    <property type="match status" value="2"/>
</dbReference>
<evidence type="ECO:0000256" key="2">
    <source>
        <dbReference type="ARBA" id="ARBA00023157"/>
    </source>
</evidence>
<dbReference type="PROSITE" id="PS50835">
    <property type="entry name" value="IG_LIKE"/>
    <property type="match status" value="5"/>
</dbReference>
<evidence type="ECO:0000313" key="8">
    <source>
        <dbReference type="Proteomes" id="UP000748531"/>
    </source>
</evidence>
<keyword evidence="4" id="KW-0812">Transmembrane</keyword>
<evidence type="ECO:0000259" key="6">
    <source>
        <dbReference type="PROSITE" id="PS50835"/>
    </source>
</evidence>
<keyword evidence="5" id="KW-0732">Signal</keyword>
<feature type="region of interest" description="Disordered" evidence="3">
    <location>
        <begin position="1229"/>
        <end position="1281"/>
    </location>
</feature>
<dbReference type="EMBL" id="LUCH01001561">
    <property type="protein sequence ID" value="KAF5402857.1"/>
    <property type="molecule type" value="Genomic_DNA"/>
</dbReference>
<dbReference type="InterPro" id="IPR036116">
    <property type="entry name" value="FN3_sf"/>
</dbReference>
<feature type="domain" description="Ig-like" evidence="6">
    <location>
        <begin position="17"/>
        <end position="112"/>
    </location>
</feature>
<feature type="compositionally biased region" description="Low complexity" evidence="3">
    <location>
        <begin position="1646"/>
        <end position="1669"/>
    </location>
</feature>
<dbReference type="SUPFAM" id="SSF48726">
    <property type="entry name" value="Immunoglobulin"/>
    <property type="match status" value="5"/>
</dbReference>
<dbReference type="SMART" id="SM00060">
    <property type="entry name" value="FN3"/>
    <property type="match status" value="3"/>
</dbReference>
<evidence type="ECO:0000256" key="1">
    <source>
        <dbReference type="ARBA" id="ARBA00022737"/>
    </source>
</evidence>
<keyword evidence="8" id="KW-1185">Reference proteome</keyword>
<dbReference type="InterPro" id="IPR013783">
    <property type="entry name" value="Ig-like_fold"/>
</dbReference>
<feature type="region of interest" description="Disordered" evidence="3">
    <location>
        <begin position="1150"/>
        <end position="1217"/>
    </location>
</feature>
<feature type="domain" description="Ig-like" evidence="6">
    <location>
        <begin position="301"/>
        <end position="391"/>
    </location>
</feature>
<dbReference type="SMART" id="SM00408">
    <property type="entry name" value="IGc2"/>
    <property type="match status" value="5"/>
</dbReference>
<evidence type="ECO:0000256" key="3">
    <source>
        <dbReference type="SAM" id="MobiDB-lite"/>
    </source>
</evidence>
<keyword evidence="4" id="KW-0472">Membrane</keyword>
<organism evidence="7 8">
    <name type="scientific">Paragonimus heterotremus</name>
    <dbReference type="NCBI Taxonomy" id="100268"/>
    <lineage>
        <taxon>Eukaryota</taxon>
        <taxon>Metazoa</taxon>
        <taxon>Spiralia</taxon>
        <taxon>Lophotrochozoa</taxon>
        <taxon>Platyhelminthes</taxon>
        <taxon>Trematoda</taxon>
        <taxon>Digenea</taxon>
        <taxon>Plagiorchiida</taxon>
        <taxon>Troglotremata</taxon>
        <taxon>Troglotrematidae</taxon>
        <taxon>Paragonimus</taxon>
    </lineage>
</organism>
<feature type="compositionally biased region" description="Low complexity" evidence="3">
    <location>
        <begin position="1191"/>
        <end position="1203"/>
    </location>
</feature>
<evidence type="ECO:0000313" key="7">
    <source>
        <dbReference type="EMBL" id="KAF5402857.1"/>
    </source>
</evidence>
<dbReference type="Pfam" id="PF13927">
    <property type="entry name" value="Ig_3"/>
    <property type="match status" value="3"/>
</dbReference>
<feature type="compositionally biased region" description="Polar residues" evidence="3">
    <location>
        <begin position="1239"/>
        <end position="1262"/>
    </location>
</feature>
<dbReference type="InterPro" id="IPR003598">
    <property type="entry name" value="Ig_sub2"/>
</dbReference>
<proteinExistence type="predicted"/>
<feature type="chain" id="PRO_5035311967" evidence="5">
    <location>
        <begin position="18"/>
        <end position="1746"/>
    </location>
</feature>
<feature type="compositionally biased region" description="Polar residues" evidence="3">
    <location>
        <begin position="1150"/>
        <end position="1165"/>
    </location>
</feature>
<dbReference type="CDD" id="cd00063">
    <property type="entry name" value="FN3"/>
    <property type="match status" value="1"/>
</dbReference>
<evidence type="ECO:0000256" key="4">
    <source>
        <dbReference type="SAM" id="Phobius"/>
    </source>
</evidence>
<feature type="domain" description="Ig-like" evidence="6">
    <location>
        <begin position="118"/>
        <end position="205"/>
    </location>
</feature>
<dbReference type="SUPFAM" id="SSF49265">
    <property type="entry name" value="Fibronectin type III"/>
    <property type="match status" value="2"/>
</dbReference>
<dbReference type="GO" id="GO:0098609">
    <property type="term" value="P:cell-cell adhesion"/>
    <property type="evidence" value="ECO:0007669"/>
    <property type="project" value="TreeGrafter"/>
</dbReference>
<dbReference type="PANTHER" id="PTHR44170:SF54">
    <property type="entry name" value="FI24025P1"/>
    <property type="match status" value="1"/>
</dbReference>
<reference evidence="7" key="1">
    <citation type="submission" date="2019-05" db="EMBL/GenBank/DDBJ databases">
        <title>Annotation for the trematode Paragonimus heterotremus.</title>
        <authorList>
            <person name="Choi Y.-J."/>
        </authorList>
    </citation>
    <scope>NUCLEOTIDE SEQUENCE</scope>
    <source>
        <strain evidence="7">LC</strain>
    </source>
</reference>
<dbReference type="GO" id="GO:0030424">
    <property type="term" value="C:axon"/>
    <property type="evidence" value="ECO:0007669"/>
    <property type="project" value="TreeGrafter"/>
</dbReference>
<dbReference type="Gene3D" id="2.60.40.10">
    <property type="entry name" value="Immunoglobulins"/>
    <property type="match status" value="6"/>
</dbReference>
<feature type="signal peptide" evidence="5">
    <location>
        <begin position="1"/>
        <end position="17"/>
    </location>
</feature>
<sequence length="1746" mass="190985">MKTGIYVIALVLSLCAAELRIIEGPSSTFGLENQKIVLICRIAAGNYSSIKWFHDDEEVTSKHPENKVEVDTSMGEVVSSLSFHLVRSKQGQYFCNVSHSAGWEISKKATVRITYLEENFIMEPQDKTVSVGETVLLECIPPNGLPKPTVQWYKDNQSLMKDERMQVSEGGNLRIDRISWKDGGVYWCAAEAFAFRRQSSPALVTVRYRPYFVESPLSQSVQVHTAFELSCRAAGEPLPTIFWRRDPPFLEIPFERTRLLLKGTLQFTEVRLEDAGDYVCRAVSSSGVIEAIAHINVVSPPGLIQTPPSTVSVLEGERVELLCSALGSPDPDIRWIRKDPLIYYVSDANPNYDRIFVSPSGSLIFFSARPEDSSHYECRASSPAGLARSLTFVEVKPNPYLDPARFGALSSGKMYIRLSRTPVTVRIVCNFPLFPSVSDSLSRSGTLLDVGNSSAGSLSIVWRVDGDSLYNRFGTSNRTVVEQNGSLVIHNILHRDEGNYSCLIINHLSRRYTSWTTELFVGHKSNTTGLSRPLETKDLPNPPSNLTVVGVGDTWLAFRWSDQYENRQLVGYKLFYLPIVRGSITPASSESRAPLGLTLETEYKRDTNFAPIWDSWLSTPDVIRKKQARLIRLVPNTGYWVEVRKVNQFGLSPGNIFPRIIYTLEKPSQVKFPIEPSNNTNDVHTGVSSFAVSFIGGNTAVDYQDMLSNFQSITFGDMNVRSLTASEILISWMTRSSSGVLQQIDGFKVNIKPVPMSRCLVVASSSSVSQSSSFTQRRDGMTAFARNGIQRISLTSPAHCSLSSDELLEQILRMSTTSAVLNSEETSVYNDTVDPQSPVARSVFATRSVSLINPVTKAIGSGLLPFTCYEVDVAAFKDDLTYGRLWSRSSRPELALTLDASPSHAPRLMTADWLLGDEHATNPNVTTTVSPSIPSGVRLIWKPLELRVAHGALVGYVVHFLANESDHSRSLKASSLFCIFFVPADLSSKDVFGLSPNVDYMIYMAGVTCRGEGVRGPGYPLPSAVSLLHKLYGDAIPDQGSTSTNNWRFPLWAYGIIVAVILGWVLFGLLISVVARRGVSKRRCDSHVDGVPFHSSMKTNTFWHGCAFCHPARIYQRNSRKQHVHVDRTQPPSNDGHFELAFVPATRTNPSEMSNLLQSTTSSKHTSSDLERCRELSDVREEDRFPSGAQSTSGSGSRGNPSSRKLPVHPEGLGESNYLIGDDAEVYANSDPSVVSDPNGPTSRNFTSAGSFSHTGLSSSTRAGPDCHHPSPSRPQLPDSINIPFPVPPSYQYNGFVNPHTADQVSSSKLCAEVRNFLVPQLHRSYDVQGQKSLSSDVEDVVPPYASCAVLPVSHQLQSTTDFSQQYSLHPGIMGQRPIIREPQLNPTGRGSVLMSQSVGGPTVMMGAEIGARHADANVPFQPDGIQVMPIWSAQTRPVTEPQLISSGLPRTGVITISNPLHSIPPPPQYPPPPLPAVSQSRLQPTLTKPYYSHSPGTGHSSSTNLEYDVRFVHSADGFHAENTRFVNVYTPGAIYVRAPSDVPPAPSTLAGPPRMHNGLPPAHITHAPHSTITVSQLCLQQPDMSVMGLARPDRAYLRASSRQRVGRSVPPGTRVGDGSSSELSTVSGLGSAGRDNEGGKFIRLPDSVVSNSRSGSSDSSGSGLRPSDAVTHLGSHITPQSFHTVATTPVATSVGFLSDPSIPFRVRHEHAPNTDVKSTLFDDSPTGMSNGHPSHVCHINDLQHT</sequence>
<feature type="domain" description="Ig-like" evidence="6">
    <location>
        <begin position="210"/>
        <end position="296"/>
    </location>
</feature>
<keyword evidence="4" id="KW-1133">Transmembrane helix</keyword>
<feature type="compositionally biased region" description="Basic and acidic residues" evidence="3">
    <location>
        <begin position="1166"/>
        <end position="1185"/>
    </location>
</feature>
<protein>
    <submittedName>
        <fullName evidence="7">Putative cell adhesion molecule</fullName>
    </submittedName>
</protein>
<keyword evidence="1" id="KW-0677">Repeat</keyword>
<accession>A0A8J4SQX3</accession>
<name>A0A8J4SQX3_9TREM</name>
<dbReference type="InterPro" id="IPR036179">
    <property type="entry name" value="Ig-like_dom_sf"/>
</dbReference>
<feature type="region of interest" description="Disordered" evidence="3">
    <location>
        <begin position="1599"/>
        <end position="1675"/>
    </location>
</feature>
<dbReference type="PANTHER" id="PTHR44170">
    <property type="entry name" value="PROTEIN SIDEKICK"/>
    <property type="match status" value="1"/>
</dbReference>
<dbReference type="Proteomes" id="UP000748531">
    <property type="component" value="Unassembled WGS sequence"/>
</dbReference>
<dbReference type="GO" id="GO:0007411">
    <property type="term" value="P:axon guidance"/>
    <property type="evidence" value="ECO:0007669"/>
    <property type="project" value="TreeGrafter"/>
</dbReference>
<dbReference type="GO" id="GO:0005886">
    <property type="term" value="C:plasma membrane"/>
    <property type="evidence" value="ECO:0007669"/>
    <property type="project" value="TreeGrafter"/>
</dbReference>
<gene>
    <name evidence="7" type="ORF">PHET_03578</name>
</gene>
<dbReference type="InterPro" id="IPR003599">
    <property type="entry name" value="Ig_sub"/>
</dbReference>
<dbReference type="InterPro" id="IPR003961">
    <property type="entry name" value="FN3_dom"/>
</dbReference>
<dbReference type="SMART" id="SM00409">
    <property type="entry name" value="IG"/>
    <property type="match status" value="5"/>
</dbReference>
<feature type="transmembrane region" description="Helical" evidence="4">
    <location>
        <begin position="1051"/>
        <end position="1075"/>
    </location>
</feature>
<feature type="domain" description="Ig-like" evidence="6">
    <location>
        <begin position="397"/>
        <end position="513"/>
    </location>
</feature>
<comment type="caution">
    <text evidence="7">The sequence shown here is derived from an EMBL/GenBank/DDBJ whole genome shotgun (WGS) entry which is preliminary data.</text>
</comment>
<feature type="compositionally biased region" description="Polar residues" evidence="3">
    <location>
        <begin position="1619"/>
        <end position="1629"/>
    </location>
</feature>
<keyword evidence="2" id="KW-1015">Disulfide bond</keyword>
<evidence type="ECO:0000256" key="5">
    <source>
        <dbReference type="SAM" id="SignalP"/>
    </source>
</evidence>
<dbReference type="InterPro" id="IPR007110">
    <property type="entry name" value="Ig-like_dom"/>
</dbReference>
<dbReference type="OrthoDB" id="6234674at2759"/>